<dbReference type="SMART" id="SM00490">
    <property type="entry name" value="HELICc"/>
    <property type="match status" value="1"/>
</dbReference>
<dbReference type="CDD" id="cd18787">
    <property type="entry name" value="SF2_C_DEAD"/>
    <property type="match status" value="1"/>
</dbReference>
<dbReference type="STRING" id="81824.A9UT46"/>
<organism evidence="7 8">
    <name type="scientific">Monosiga brevicollis</name>
    <name type="common">Choanoflagellate</name>
    <dbReference type="NCBI Taxonomy" id="81824"/>
    <lineage>
        <taxon>Eukaryota</taxon>
        <taxon>Choanoflagellata</taxon>
        <taxon>Craspedida</taxon>
        <taxon>Salpingoecidae</taxon>
        <taxon>Monosiga</taxon>
    </lineage>
</organism>
<dbReference type="Pfam" id="PF00271">
    <property type="entry name" value="Helicase_C"/>
    <property type="match status" value="1"/>
</dbReference>
<dbReference type="RefSeq" id="XP_001743603.1">
    <property type="nucleotide sequence ID" value="XM_001743551.1"/>
</dbReference>
<keyword evidence="4" id="KW-0067">ATP-binding</keyword>
<dbReference type="PANTHER" id="PTHR47960">
    <property type="entry name" value="DEAD-BOX ATP-DEPENDENT RNA HELICASE 50"/>
    <property type="match status" value="1"/>
</dbReference>
<dbReference type="GO" id="GO:0005524">
    <property type="term" value="F:ATP binding"/>
    <property type="evidence" value="ECO:0007669"/>
    <property type="project" value="UniProtKB-KW"/>
</dbReference>
<keyword evidence="3" id="KW-0347">Helicase</keyword>
<dbReference type="GO" id="GO:0006364">
    <property type="term" value="P:rRNA processing"/>
    <property type="evidence" value="ECO:0000318"/>
    <property type="project" value="GO_Central"/>
</dbReference>
<dbReference type="InterPro" id="IPR001650">
    <property type="entry name" value="Helicase_C-like"/>
</dbReference>
<evidence type="ECO:0000256" key="1">
    <source>
        <dbReference type="ARBA" id="ARBA00022741"/>
    </source>
</evidence>
<evidence type="ECO:0000256" key="5">
    <source>
        <dbReference type="SAM" id="MobiDB-lite"/>
    </source>
</evidence>
<dbReference type="Proteomes" id="UP000001357">
    <property type="component" value="Unassembled WGS sequence"/>
</dbReference>
<dbReference type="Gene3D" id="3.40.50.300">
    <property type="entry name" value="P-loop containing nucleotide triphosphate hydrolases"/>
    <property type="match status" value="1"/>
</dbReference>
<evidence type="ECO:0000259" key="6">
    <source>
        <dbReference type="PROSITE" id="PS51194"/>
    </source>
</evidence>
<dbReference type="InParanoid" id="A9UT46"/>
<dbReference type="OMA" id="CYAVASK"/>
<dbReference type="GeneID" id="5889066"/>
<dbReference type="GO" id="GO:0005634">
    <property type="term" value="C:nucleus"/>
    <property type="evidence" value="ECO:0000318"/>
    <property type="project" value="GO_Central"/>
</dbReference>
<dbReference type="SUPFAM" id="SSF52540">
    <property type="entry name" value="P-loop containing nucleoside triphosphate hydrolases"/>
    <property type="match status" value="1"/>
</dbReference>
<dbReference type="AlphaFoldDB" id="A9UT46"/>
<dbReference type="GO" id="GO:0016787">
    <property type="term" value="F:hydrolase activity"/>
    <property type="evidence" value="ECO:0007669"/>
    <property type="project" value="UniProtKB-KW"/>
</dbReference>
<dbReference type="eggNOG" id="KOG0342">
    <property type="taxonomic scope" value="Eukaryota"/>
</dbReference>
<feature type="domain" description="Helicase C-terminal" evidence="6">
    <location>
        <begin position="133"/>
        <end position="323"/>
    </location>
</feature>
<feature type="region of interest" description="Disordered" evidence="5">
    <location>
        <begin position="312"/>
        <end position="335"/>
    </location>
</feature>
<dbReference type="GO" id="GO:0004386">
    <property type="term" value="F:helicase activity"/>
    <property type="evidence" value="ECO:0007669"/>
    <property type="project" value="UniProtKB-KW"/>
</dbReference>
<protein>
    <recommendedName>
        <fullName evidence="6">Helicase C-terminal domain-containing protein</fullName>
    </recommendedName>
</protein>
<name>A9UT46_MONBE</name>
<evidence type="ECO:0000256" key="2">
    <source>
        <dbReference type="ARBA" id="ARBA00022801"/>
    </source>
</evidence>
<dbReference type="KEGG" id="mbr:MONBRDRAFT_31433"/>
<reference evidence="7 8" key="1">
    <citation type="journal article" date="2008" name="Nature">
        <title>The genome of the choanoflagellate Monosiga brevicollis and the origin of metazoans.</title>
        <authorList>
            <consortium name="JGI Sequencing"/>
            <person name="King N."/>
            <person name="Westbrook M.J."/>
            <person name="Young S.L."/>
            <person name="Kuo A."/>
            <person name="Abedin M."/>
            <person name="Chapman J."/>
            <person name="Fairclough S."/>
            <person name="Hellsten U."/>
            <person name="Isogai Y."/>
            <person name="Letunic I."/>
            <person name="Marr M."/>
            <person name="Pincus D."/>
            <person name="Putnam N."/>
            <person name="Rokas A."/>
            <person name="Wright K.J."/>
            <person name="Zuzow R."/>
            <person name="Dirks W."/>
            <person name="Good M."/>
            <person name="Goodstein D."/>
            <person name="Lemons D."/>
            <person name="Li W."/>
            <person name="Lyons J.B."/>
            <person name="Morris A."/>
            <person name="Nichols S."/>
            <person name="Richter D.J."/>
            <person name="Salamov A."/>
            <person name="Bork P."/>
            <person name="Lim W.A."/>
            <person name="Manning G."/>
            <person name="Miller W.T."/>
            <person name="McGinnis W."/>
            <person name="Shapiro H."/>
            <person name="Tjian R."/>
            <person name="Grigoriev I.V."/>
            <person name="Rokhsar D."/>
        </authorList>
    </citation>
    <scope>NUCLEOTIDE SEQUENCE [LARGE SCALE GENOMIC DNA]</scope>
    <source>
        <strain evidence="8">MX1 / ATCC 50154</strain>
    </source>
</reference>
<dbReference type="EMBL" id="CH991545">
    <property type="protein sequence ID" value="EDQ91181.1"/>
    <property type="molecule type" value="Genomic_DNA"/>
</dbReference>
<evidence type="ECO:0000313" key="8">
    <source>
        <dbReference type="Proteomes" id="UP000001357"/>
    </source>
</evidence>
<accession>A9UT46</accession>
<dbReference type="PROSITE" id="PS51194">
    <property type="entry name" value="HELICASE_CTER"/>
    <property type="match status" value="1"/>
</dbReference>
<evidence type="ECO:0000256" key="3">
    <source>
        <dbReference type="ARBA" id="ARBA00022806"/>
    </source>
</evidence>
<sequence>MHAGLADLLVTTASALDQGHWRPLTDAGLDMVVIDEFDAIFDGAHDQGAWRLLQRAIPHAFRNGRRKDASSSGSSPLPVCLVCLPFYCPATRVLFTGATLPDRGDRSVMSLLQYRLPGLHIIRTPQLHKPRQRLRQTLIRLQDAALSDSARAAEVQRVLQQKCAGKRTIVFCNTVKQVTQLCANLQDTNVIEYHGKLPKAIREQRLAAFCADPTATIVSTDLLSRGLDLPVDAVIQAYFATVSNLLIPCSRVTSAIKEAILPPPSHRQNVSIYLHRIGRTARHFAPGEAISLLAADEGHLARAVEEALAAEAATTQASSRGKGKGKDTLSPAELEERRASLQDLFSRKRGLRRRVQRYGNAAHRD</sequence>
<evidence type="ECO:0000256" key="4">
    <source>
        <dbReference type="ARBA" id="ARBA00022840"/>
    </source>
</evidence>
<keyword evidence="2" id="KW-0378">Hydrolase</keyword>
<keyword evidence="1" id="KW-0547">Nucleotide-binding</keyword>
<proteinExistence type="predicted"/>
<keyword evidence="8" id="KW-1185">Reference proteome</keyword>
<dbReference type="InterPro" id="IPR027417">
    <property type="entry name" value="P-loop_NTPase"/>
</dbReference>
<evidence type="ECO:0000313" key="7">
    <source>
        <dbReference type="EMBL" id="EDQ91181.1"/>
    </source>
</evidence>
<gene>
    <name evidence="7" type="ORF">MONBRDRAFT_31433</name>
</gene>